<gene>
    <name evidence="2" type="primary">tc1a_0</name>
    <name evidence="2" type="ORF">NGRA_2338</name>
</gene>
<comment type="caution">
    <text evidence="2">The sequence shown here is derived from an EMBL/GenBank/DDBJ whole genome shotgun (WGS) entry which is preliminary data.</text>
</comment>
<keyword evidence="1" id="KW-0812">Transmembrane</keyword>
<organism evidence="2 3">
    <name type="scientific">Nosema granulosis</name>
    <dbReference type="NCBI Taxonomy" id="83296"/>
    <lineage>
        <taxon>Eukaryota</taxon>
        <taxon>Fungi</taxon>
        <taxon>Fungi incertae sedis</taxon>
        <taxon>Microsporidia</taxon>
        <taxon>Nosematidae</taxon>
        <taxon>Nosema</taxon>
    </lineage>
</organism>
<keyword evidence="3" id="KW-1185">Reference proteome</keyword>
<dbReference type="EMBL" id="SBJO01000242">
    <property type="protein sequence ID" value="KAF9761922.1"/>
    <property type="molecule type" value="Genomic_DNA"/>
</dbReference>
<sequence length="159" mass="18612">MTIKRWHSKNNRFAYSFIKKPLLSKNNIISRHKLAKDYHSLSDGKVNIFSDESKFNLLYSDGKVSVWRKPETGLALKNLSPTIKHGSGSIMVWGCFSYKGVGKLVFIEGKRIIWTILTFFLTIYHLLLQTWDYLTIPFSKIMTRSTNQKLQLTFFRTKR</sequence>
<feature type="transmembrane region" description="Helical" evidence="1">
    <location>
        <begin position="112"/>
        <end position="131"/>
    </location>
</feature>
<dbReference type="Gene3D" id="3.30.420.10">
    <property type="entry name" value="Ribonuclease H-like superfamily/Ribonuclease H"/>
    <property type="match status" value="1"/>
</dbReference>
<keyword evidence="1" id="KW-0472">Membrane</keyword>
<dbReference type="OrthoDB" id="2193700at2759"/>
<dbReference type="AlphaFoldDB" id="A0A9P6KXT7"/>
<reference evidence="2 3" key="1">
    <citation type="journal article" date="2020" name="Genome Biol. Evol.">
        <title>Comparative genomics of strictly vertically transmitted, feminizing microsporidia endosymbionts of amphipod crustaceans.</title>
        <authorList>
            <person name="Cormier A."/>
            <person name="Chebbi M.A."/>
            <person name="Giraud I."/>
            <person name="Wattier R."/>
            <person name="Teixeira M."/>
            <person name="Gilbert C."/>
            <person name="Rigaud T."/>
            <person name="Cordaux R."/>
        </authorList>
    </citation>
    <scope>NUCLEOTIDE SEQUENCE [LARGE SCALE GENOMIC DNA]</scope>
    <source>
        <strain evidence="2 3">Ou3-Ou53</strain>
    </source>
</reference>
<evidence type="ECO:0000313" key="2">
    <source>
        <dbReference type="EMBL" id="KAF9761922.1"/>
    </source>
</evidence>
<keyword evidence="1" id="KW-1133">Transmembrane helix</keyword>
<protein>
    <submittedName>
        <fullName evidence="2">Transposable element Tc1 transposase</fullName>
    </submittedName>
</protein>
<evidence type="ECO:0000313" key="3">
    <source>
        <dbReference type="Proteomes" id="UP000740883"/>
    </source>
</evidence>
<proteinExistence type="predicted"/>
<dbReference type="GO" id="GO:0003676">
    <property type="term" value="F:nucleic acid binding"/>
    <property type="evidence" value="ECO:0007669"/>
    <property type="project" value="InterPro"/>
</dbReference>
<evidence type="ECO:0000256" key="1">
    <source>
        <dbReference type="SAM" id="Phobius"/>
    </source>
</evidence>
<dbReference type="Proteomes" id="UP000740883">
    <property type="component" value="Unassembled WGS sequence"/>
</dbReference>
<dbReference type="InterPro" id="IPR036397">
    <property type="entry name" value="RNaseH_sf"/>
</dbReference>
<name>A0A9P6KXT7_9MICR</name>
<accession>A0A9P6KXT7</accession>